<evidence type="ECO:0000313" key="2">
    <source>
        <dbReference type="EMBL" id="RZC60759.1"/>
    </source>
</evidence>
<organism evidence="2 3">
    <name type="scientific">Papaver somniferum</name>
    <name type="common">Opium poppy</name>
    <dbReference type="NCBI Taxonomy" id="3469"/>
    <lineage>
        <taxon>Eukaryota</taxon>
        <taxon>Viridiplantae</taxon>
        <taxon>Streptophyta</taxon>
        <taxon>Embryophyta</taxon>
        <taxon>Tracheophyta</taxon>
        <taxon>Spermatophyta</taxon>
        <taxon>Magnoliopsida</taxon>
        <taxon>Ranunculales</taxon>
        <taxon>Papaveraceae</taxon>
        <taxon>Papaveroideae</taxon>
        <taxon>Papaver</taxon>
    </lineage>
</organism>
<keyword evidence="3" id="KW-1185">Reference proteome</keyword>
<feature type="region of interest" description="Disordered" evidence="1">
    <location>
        <begin position="1"/>
        <end position="24"/>
    </location>
</feature>
<proteinExistence type="predicted"/>
<reference evidence="2 3" key="1">
    <citation type="journal article" date="2018" name="Science">
        <title>The opium poppy genome and morphinan production.</title>
        <authorList>
            <person name="Guo L."/>
            <person name="Winzer T."/>
            <person name="Yang X."/>
            <person name="Li Y."/>
            <person name="Ning Z."/>
            <person name="He Z."/>
            <person name="Teodor R."/>
            <person name="Lu Y."/>
            <person name="Bowser T.A."/>
            <person name="Graham I.A."/>
            <person name="Ye K."/>
        </authorList>
    </citation>
    <scope>NUCLEOTIDE SEQUENCE [LARGE SCALE GENOMIC DNA]</scope>
    <source>
        <strain evidence="3">cv. HN1</strain>
        <tissue evidence="2">Leaves</tissue>
    </source>
</reference>
<accession>A0A4Y7JLY8</accession>
<dbReference type="Proteomes" id="UP000316621">
    <property type="component" value="Chromosome 5"/>
</dbReference>
<name>A0A4Y7JLY8_PAPSO</name>
<evidence type="ECO:0000313" key="3">
    <source>
        <dbReference type="Proteomes" id="UP000316621"/>
    </source>
</evidence>
<dbReference type="AlphaFoldDB" id="A0A4Y7JLY8"/>
<protein>
    <submittedName>
        <fullName evidence="2">Uncharacterized protein</fullName>
    </submittedName>
</protein>
<gene>
    <name evidence="2" type="ORF">C5167_022516</name>
</gene>
<dbReference type="EMBL" id="CM010719">
    <property type="protein sequence ID" value="RZC60759.1"/>
    <property type="molecule type" value="Genomic_DNA"/>
</dbReference>
<dbReference type="Gramene" id="RZC60759">
    <property type="protein sequence ID" value="RZC60759"/>
    <property type="gene ID" value="C5167_022516"/>
</dbReference>
<sequence length="24" mass="2471">MNPVNGDCVIRKGTGPDSGGHVEM</sequence>
<evidence type="ECO:0000256" key="1">
    <source>
        <dbReference type="SAM" id="MobiDB-lite"/>
    </source>
</evidence>